<organism evidence="2 3">
    <name type="scientific">Halochromatium salexigens</name>
    <name type="common">Chromatium salexigens</name>
    <dbReference type="NCBI Taxonomy" id="49447"/>
    <lineage>
        <taxon>Bacteria</taxon>
        <taxon>Pseudomonadati</taxon>
        <taxon>Pseudomonadota</taxon>
        <taxon>Gammaproteobacteria</taxon>
        <taxon>Chromatiales</taxon>
        <taxon>Chromatiaceae</taxon>
        <taxon>Halochromatium</taxon>
    </lineage>
</organism>
<proteinExistence type="predicted"/>
<sequence>MAVEIEYIVKDKHGTERLRTADKKAADAYDKALEIADRLAQLLHDDQVLPVLPDADLEELTIYLARNARNVERVLKGKEPEPTPPSGEHEDHTELTAEKPAKDAESNVTKLKRAP</sequence>
<evidence type="ECO:0000256" key="1">
    <source>
        <dbReference type="SAM" id="MobiDB-lite"/>
    </source>
</evidence>
<accession>A0AAJ0UF34</accession>
<name>A0AAJ0UF34_HALSE</name>
<keyword evidence="3" id="KW-1185">Reference proteome</keyword>
<evidence type="ECO:0000313" key="2">
    <source>
        <dbReference type="EMBL" id="MBK5930296.1"/>
    </source>
</evidence>
<dbReference type="InterPro" id="IPR009813">
    <property type="entry name" value="Uncharacterised_YebG"/>
</dbReference>
<comment type="caution">
    <text evidence="2">The sequence shown here is derived from an EMBL/GenBank/DDBJ whole genome shotgun (WGS) entry which is preliminary data.</text>
</comment>
<dbReference type="EMBL" id="NHSF01000049">
    <property type="protein sequence ID" value="MBK5930296.1"/>
    <property type="molecule type" value="Genomic_DNA"/>
</dbReference>
<feature type="compositionally biased region" description="Basic and acidic residues" evidence="1">
    <location>
        <begin position="73"/>
        <end position="105"/>
    </location>
</feature>
<dbReference type="AlphaFoldDB" id="A0AAJ0UF34"/>
<protein>
    <recommendedName>
        <fullName evidence="4">YebG family protein</fullName>
    </recommendedName>
</protein>
<reference evidence="2" key="2">
    <citation type="journal article" date="2020" name="Microorganisms">
        <title>Osmotic Adaptation and Compatible Solute Biosynthesis of Phototrophic Bacteria as Revealed from Genome Analyses.</title>
        <authorList>
            <person name="Imhoff J.F."/>
            <person name="Rahn T."/>
            <person name="Kunzel S."/>
            <person name="Keller A."/>
            <person name="Neulinger S.C."/>
        </authorList>
    </citation>
    <scope>NUCLEOTIDE SEQUENCE</scope>
    <source>
        <strain evidence="2">DSM 4395</strain>
    </source>
</reference>
<feature type="region of interest" description="Disordered" evidence="1">
    <location>
        <begin position="73"/>
        <end position="115"/>
    </location>
</feature>
<dbReference type="Proteomes" id="UP001296967">
    <property type="component" value="Unassembled WGS sequence"/>
</dbReference>
<dbReference type="Pfam" id="PF07130">
    <property type="entry name" value="YebG"/>
    <property type="match status" value="1"/>
</dbReference>
<reference evidence="2" key="1">
    <citation type="submission" date="2017-05" db="EMBL/GenBank/DDBJ databases">
        <authorList>
            <person name="Imhoff J.F."/>
            <person name="Rahn T."/>
            <person name="Kuenzel S."/>
            <person name="Neulinger S.C."/>
        </authorList>
    </citation>
    <scope>NUCLEOTIDE SEQUENCE</scope>
    <source>
        <strain evidence="2">DSM 4395</strain>
    </source>
</reference>
<evidence type="ECO:0008006" key="4">
    <source>
        <dbReference type="Google" id="ProtNLM"/>
    </source>
</evidence>
<dbReference type="Gene3D" id="1.10.10.710">
    <property type="entry name" value="PSPTO_1197 like"/>
    <property type="match status" value="1"/>
</dbReference>
<evidence type="ECO:0000313" key="3">
    <source>
        <dbReference type="Proteomes" id="UP001296967"/>
    </source>
</evidence>
<dbReference type="InterPro" id="IPR038627">
    <property type="entry name" value="YebG-like_sf"/>
</dbReference>
<gene>
    <name evidence="2" type="ORF">CCR82_07110</name>
</gene>